<gene>
    <name evidence="4" type="ORF">CFOL_v3_04944</name>
</gene>
<evidence type="ECO:0000256" key="2">
    <source>
        <dbReference type="ARBA" id="ARBA00022729"/>
    </source>
</evidence>
<dbReference type="Gene3D" id="3.40.50.1110">
    <property type="entry name" value="SGNH hydrolase"/>
    <property type="match status" value="1"/>
</dbReference>
<dbReference type="FunCoup" id="A0A1Q3B088">
    <property type="interactions" value="55"/>
</dbReference>
<evidence type="ECO:0000313" key="4">
    <source>
        <dbReference type="EMBL" id="GAV61417.1"/>
    </source>
</evidence>
<sequence>MTESSFLLVVFATALLIIPTFSLGKHSRPKLKSENKVAIFVFGDSVFDVGNNNYLNIGIEGKANFPPYGETFFRQPTGRFCDGRTIPDYAASYANIPYWKPFLDTSYQNFTNGANFASAGGTVIPGDNPITLNFGTQVGYLQQVANLLNETLGHTEAQKILRNGIYFSSFGGVDYMYYTSENENATESEQLEFVTTVIGNFTYWIEEIYQKGGRKFAFQNVGPLGCQPEMKQSYNLTGKECYEFVQTLATLHNNALSNMAIELERKLSGFTYLIFDFFTTLNDRIQDPAKYGFKESNIACCGTGTNRGTGCGRTTAYELCSDPNEYVFFDGGHPTESCYSELGELLWNGTSDVTWPLNMKQLYELEIYSADDGHFIDHKVIASSLISHQDIASY</sequence>
<dbReference type="Pfam" id="PF00657">
    <property type="entry name" value="Lipase_GDSL"/>
    <property type="match status" value="1"/>
</dbReference>
<evidence type="ECO:0000256" key="3">
    <source>
        <dbReference type="SAM" id="SignalP"/>
    </source>
</evidence>
<proteinExistence type="inferred from homology"/>
<evidence type="ECO:0000313" key="5">
    <source>
        <dbReference type="Proteomes" id="UP000187406"/>
    </source>
</evidence>
<dbReference type="PANTHER" id="PTHR45966:SF12">
    <property type="entry name" value="GDSL ESTERASE_LIPASE 1-LIKE ISOFORM X2"/>
    <property type="match status" value="1"/>
</dbReference>
<evidence type="ECO:0000256" key="1">
    <source>
        <dbReference type="ARBA" id="ARBA00008668"/>
    </source>
</evidence>
<feature type="signal peptide" evidence="3">
    <location>
        <begin position="1"/>
        <end position="24"/>
    </location>
</feature>
<keyword evidence="5" id="KW-1185">Reference proteome</keyword>
<comment type="caution">
    <text evidence="4">The sequence shown here is derived from an EMBL/GenBank/DDBJ whole genome shotgun (WGS) entry which is preliminary data.</text>
</comment>
<dbReference type="InterPro" id="IPR035669">
    <property type="entry name" value="SGNH_plant_lipase-like"/>
</dbReference>
<dbReference type="InterPro" id="IPR001087">
    <property type="entry name" value="GDSL"/>
</dbReference>
<dbReference type="AlphaFoldDB" id="A0A1Q3B088"/>
<dbReference type="InterPro" id="IPR044552">
    <property type="entry name" value="GLIP1-5/GLL25"/>
</dbReference>
<feature type="chain" id="PRO_5012998635" evidence="3">
    <location>
        <begin position="25"/>
        <end position="394"/>
    </location>
</feature>
<reference evidence="5" key="1">
    <citation type="submission" date="2016-04" db="EMBL/GenBank/DDBJ databases">
        <title>Cephalotus genome sequencing.</title>
        <authorList>
            <person name="Fukushima K."/>
            <person name="Hasebe M."/>
            <person name="Fang X."/>
        </authorList>
    </citation>
    <scope>NUCLEOTIDE SEQUENCE [LARGE SCALE GENOMIC DNA]</scope>
    <source>
        <strain evidence="5">cv. St1</strain>
    </source>
</reference>
<dbReference type="InterPro" id="IPR036514">
    <property type="entry name" value="SGNH_hydro_sf"/>
</dbReference>
<dbReference type="InParanoid" id="A0A1Q3B088"/>
<accession>A0A1Q3B088</accession>
<keyword evidence="2 3" id="KW-0732">Signal</keyword>
<dbReference type="GO" id="GO:0016298">
    <property type="term" value="F:lipase activity"/>
    <property type="evidence" value="ECO:0007669"/>
    <property type="project" value="TreeGrafter"/>
</dbReference>
<dbReference type="OrthoDB" id="1600564at2759"/>
<dbReference type="PANTHER" id="PTHR45966">
    <property type="entry name" value="GDSL-LIKE LIPASE/ACYLHYDROLASE"/>
    <property type="match status" value="1"/>
</dbReference>
<comment type="similarity">
    <text evidence="1">Belongs to the 'GDSL' lipolytic enzyme family.</text>
</comment>
<name>A0A1Q3B088_CEPFO</name>
<dbReference type="CDD" id="cd01837">
    <property type="entry name" value="SGNH_plant_lipase_like"/>
    <property type="match status" value="1"/>
</dbReference>
<dbReference type="EMBL" id="BDDD01000199">
    <property type="protein sequence ID" value="GAV61417.1"/>
    <property type="molecule type" value="Genomic_DNA"/>
</dbReference>
<organism evidence="4 5">
    <name type="scientific">Cephalotus follicularis</name>
    <name type="common">Albany pitcher plant</name>
    <dbReference type="NCBI Taxonomy" id="3775"/>
    <lineage>
        <taxon>Eukaryota</taxon>
        <taxon>Viridiplantae</taxon>
        <taxon>Streptophyta</taxon>
        <taxon>Embryophyta</taxon>
        <taxon>Tracheophyta</taxon>
        <taxon>Spermatophyta</taxon>
        <taxon>Magnoliopsida</taxon>
        <taxon>eudicotyledons</taxon>
        <taxon>Gunneridae</taxon>
        <taxon>Pentapetalae</taxon>
        <taxon>rosids</taxon>
        <taxon>fabids</taxon>
        <taxon>Oxalidales</taxon>
        <taxon>Cephalotaceae</taxon>
        <taxon>Cephalotus</taxon>
    </lineage>
</organism>
<dbReference type="Proteomes" id="UP000187406">
    <property type="component" value="Unassembled WGS sequence"/>
</dbReference>
<protein>
    <submittedName>
        <fullName evidence="4">Lipase_GDSL domain-containing protein</fullName>
    </submittedName>
</protein>